<dbReference type="AlphaFoldDB" id="A0A6P1DA33"/>
<dbReference type="Pfam" id="PF10821">
    <property type="entry name" value="DUF2567"/>
    <property type="match status" value="1"/>
</dbReference>
<feature type="transmembrane region" description="Helical" evidence="2">
    <location>
        <begin position="103"/>
        <end position="122"/>
    </location>
</feature>
<dbReference type="RefSeq" id="WP_163825362.1">
    <property type="nucleotide sequence ID" value="NZ_JAAGUX010000011.1"/>
</dbReference>
<feature type="transmembrane region" description="Helical" evidence="2">
    <location>
        <begin position="74"/>
        <end position="96"/>
    </location>
</feature>
<comment type="caution">
    <text evidence="3">The sequence shown here is derived from an EMBL/GenBank/DDBJ whole genome shotgun (WGS) entry which is preliminary data.</text>
</comment>
<gene>
    <name evidence="3" type="ORF">GV789_14975</name>
    <name evidence="4" type="ORF">GV794_09030</name>
</gene>
<reference evidence="5 6" key="1">
    <citation type="submission" date="2020-01" db="EMBL/GenBank/DDBJ databases">
        <title>Genetics and antimicrobial susceptibilities of Nocardia species isolated from the soil; a comparison with species isolated from humans.</title>
        <authorList>
            <person name="Carrasco G."/>
            <person name="Monzon S."/>
            <person name="Sansegundo M."/>
            <person name="Garcia E."/>
            <person name="Garrido N."/>
            <person name="Medina M.J."/>
            <person name="Villalon P."/>
            <person name="Ramirez-Arocha A.C."/>
            <person name="Jimenez P."/>
            <person name="Cuesta I."/>
            <person name="Valdezate S."/>
        </authorList>
    </citation>
    <scope>NUCLEOTIDE SEQUENCE [LARGE SCALE GENOMIC DNA]</scope>
    <source>
        <strain evidence="3 5">CNM20110639</strain>
        <strain evidence="4 6">CNM20110649</strain>
    </source>
</reference>
<feature type="transmembrane region" description="Helical" evidence="2">
    <location>
        <begin position="152"/>
        <end position="172"/>
    </location>
</feature>
<proteinExistence type="predicted"/>
<feature type="region of interest" description="Disordered" evidence="1">
    <location>
        <begin position="217"/>
        <end position="255"/>
    </location>
</feature>
<dbReference type="EMBL" id="JAAGUX010000011">
    <property type="protein sequence ID" value="NEW55794.1"/>
    <property type="molecule type" value="Genomic_DNA"/>
</dbReference>
<accession>A0A6P1DA33</accession>
<protein>
    <submittedName>
        <fullName evidence="3">DUF2567 domain-containing protein</fullName>
    </submittedName>
</protein>
<dbReference type="Proteomes" id="UP000470876">
    <property type="component" value="Unassembled WGS sequence"/>
</dbReference>
<evidence type="ECO:0000256" key="2">
    <source>
        <dbReference type="SAM" id="Phobius"/>
    </source>
</evidence>
<evidence type="ECO:0000313" key="6">
    <source>
        <dbReference type="Proteomes" id="UP000470876"/>
    </source>
</evidence>
<name>A0A6P1DA33_9NOCA</name>
<sequence length="255" mass="26205">MGGVNTRAHPATTDPGAAVRREVGAAGVIAAAVIVANLVGAVVWGLLAPTEHLLVVQPGRGAALTGESAHQFDAVAIFVCAGAVIGLLSAVGAWRWRRMRGPIPYAGLLFGSIAGGWIMAWLGEYIAEWNNPRPADPPVGQIVALPPEVGTWLALVPQPLIASLVVLFLAALSTSEDLGTGYAGPFGASRPVEEYVYDPAMVYDPYGRVSAGPGVYGAAPQGSVPQQGIVPPQGNTPPRANAPQPGALPERDSTN</sequence>
<organism evidence="3 5">
    <name type="scientific">Nocardia cyriacigeorgica</name>
    <dbReference type="NCBI Taxonomy" id="135487"/>
    <lineage>
        <taxon>Bacteria</taxon>
        <taxon>Bacillati</taxon>
        <taxon>Actinomycetota</taxon>
        <taxon>Actinomycetes</taxon>
        <taxon>Mycobacteriales</taxon>
        <taxon>Nocardiaceae</taxon>
        <taxon>Nocardia</taxon>
    </lineage>
</organism>
<evidence type="ECO:0000313" key="4">
    <source>
        <dbReference type="EMBL" id="NEW55794.1"/>
    </source>
</evidence>
<keyword evidence="2" id="KW-1133">Transmembrane helix</keyword>
<feature type="transmembrane region" description="Helical" evidence="2">
    <location>
        <begin position="23"/>
        <end position="47"/>
    </location>
</feature>
<dbReference type="Proteomes" id="UP000468928">
    <property type="component" value="Unassembled WGS sequence"/>
</dbReference>
<keyword evidence="6" id="KW-1185">Reference proteome</keyword>
<evidence type="ECO:0000313" key="3">
    <source>
        <dbReference type="EMBL" id="NEW45740.1"/>
    </source>
</evidence>
<keyword evidence="2" id="KW-0812">Transmembrane</keyword>
<evidence type="ECO:0000256" key="1">
    <source>
        <dbReference type="SAM" id="MobiDB-lite"/>
    </source>
</evidence>
<keyword evidence="2" id="KW-0472">Membrane</keyword>
<dbReference type="EMBL" id="JAAGUZ010000036">
    <property type="protein sequence ID" value="NEW45740.1"/>
    <property type="molecule type" value="Genomic_DNA"/>
</dbReference>
<dbReference type="InterPro" id="IPR021213">
    <property type="entry name" value="DUF2567"/>
</dbReference>
<evidence type="ECO:0000313" key="5">
    <source>
        <dbReference type="Proteomes" id="UP000468928"/>
    </source>
</evidence>